<reference evidence="4 5" key="1">
    <citation type="submission" date="2021-07" db="EMBL/GenBank/DDBJ databases">
        <authorList>
            <consortium name="Genoscope - CEA"/>
            <person name="William W."/>
        </authorList>
    </citation>
    <scope>NUCLEOTIDE SEQUENCE [LARGE SCALE GENOMIC DNA]</scope>
</reference>
<feature type="region of interest" description="Disordered" evidence="2">
    <location>
        <begin position="125"/>
        <end position="171"/>
    </location>
</feature>
<dbReference type="InterPro" id="IPR036397">
    <property type="entry name" value="RNaseH_sf"/>
</dbReference>
<dbReference type="Pfam" id="PF25597">
    <property type="entry name" value="SH3_retrovirus"/>
    <property type="match status" value="1"/>
</dbReference>
<evidence type="ECO:0000313" key="5">
    <source>
        <dbReference type="Proteomes" id="UP000694005"/>
    </source>
</evidence>
<dbReference type="GO" id="GO:0015074">
    <property type="term" value="P:DNA integration"/>
    <property type="evidence" value="ECO:0007669"/>
    <property type="project" value="InterPro"/>
</dbReference>
<dbReference type="InterPro" id="IPR012337">
    <property type="entry name" value="RNaseH-like_sf"/>
</dbReference>
<gene>
    <name evidence="4" type="ORF">BRAPAZ1V2_A08P08890.2</name>
</gene>
<dbReference type="SUPFAM" id="SSF53098">
    <property type="entry name" value="Ribonuclease H-like"/>
    <property type="match status" value="1"/>
</dbReference>
<dbReference type="InterPro" id="IPR039537">
    <property type="entry name" value="Retrotran_Ty1/copia-like"/>
</dbReference>
<evidence type="ECO:0000313" key="4">
    <source>
        <dbReference type="EMBL" id="CAG7897223.1"/>
    </source>
</evidence>
<organism evidence="4 5">
    <name type="scientific">Brassica campestris</name>
    <name type="common">Field mustard</name>
    <dbReference type="NCBI Taxonomy" id="3711"/>
    <lineage>
        <taxon>Eukaryota</taxon>
        <taxon>Viridiplantae</taxon>
        <taxon>Streptophyta</taxon>
        <taxon>Embryophyta</taxon>
        <taxon>Tracheophyta</taxon>
        <taxon>Spermatophyta</taxon>
        <taxon>Magnoliopsida</taxon>
        <taxon>eudicotyledons</taxon>
        <taxon>Gunneridae</taxon>
        <taxon>Pentapetalae</taxon>
        <taxon>rosids</taxon>
        <taxon>malvids</taxon>
        <taxon>Brassicales</taxon>
        <taxon>Brassicaceae</taxon>
        <taxon>Brassiceae</taxon>
        <taxon>Brassica</taxon>
    </lineage>
</organism>
<dbReference type="GO" id="GO:0008233">
    <property type="term" value="F:peptidase activity"/>
    <property type="evidence" value="ECO:0007669"/>
    <property type="project" value="UniProtKB-KW"/>
</dbReference>
<name>A0A8D9HD43_BRACM</name>
<feature type="compositionally biased region" description="Polar residues" evidence="2">
    <location>
        <begin position="162"/>
        <end position="171"/>
    </location>
</feature>
<feature type="region of interest" description="Disordered" evidence="2">
    <location>
        <begin position="64"/>
        <end position="83"/>
    </location>
</feature>
<keyword evidence="1" id="KW-0645">Protease</keyword>
<dbReference type="InterPro" id="IPR001584">
    <property type="entry name" value="Integrase_cat-core"/>
</dbReference>
<dbReference type="GO" id="GO:0003676">
    <property type="term" value="F:nucleic acid binding"/>
    <property type="evidence" value="ECO:0007669"/>
    <property type="project" value="InterPro"/>
</dbReference>
<dbReference type="PANTHER" id="PTHR42648">
    <property type="entry name" value="TRANSPOSASE, PUTATIVE-RELATED"/>
    <property type="match status" value="1"/>
</dbReference>
<evidence type="ECO:0000256" key="2">
    <source>
        <dbReference type="SAM" id="MobiDB-lite"/>
    </source>
</evidence>
<keyword evidence="1" id="KW-0378">Hydrolase</keyword>
<dbReference type="InterPro" id="IPR025724">
    <property type="entry name" value="GAG-pre-integrase_dom"/>
</dbReference>
<dbReference type="InterPro" id="IPR057670">
    <property type="entry name" value="SH3_retrovirus"/>
</dbReference>
<proteinExistence type="predicted"/>
<dbReference type="GO" id="GO:0006508">
    <property type="term" value="P:proteolysis"/>
    <property type="evidence" value="ECO:0007669"/>
    <property type="project" value="UniProtKB-KW"/>
</dbReference>
<dbReference type="Pfam" id="PF13976">
    <property type="entry name" value="gag_pre-integrs"/>
    <property type="match status" value="1"/>
</dbReference>
<protein>
    <recommendedName>
        <fullName evidence="3">Integrase catalytic domain-containing protein</fullName>
    </recommendedName>
</protein>
<dbReference type="Pfam" id="PF22936">
    <property type="entry name" value="Pol_BBD"/>
    <property type="match status" value="1"/>
</dbReference>
<evidence type="ECO:0000259" key="3">
    <source>
        <dbReference type="PROSITE" id="PS50994"/>
    </source>
</evidence>
<dbReference type="Gene3D" id="3.30.420.10">
    <property type="entry name" value="Ribonuclease H-like superfamily/Ribonuclease H"/>
    <property type="match status" value="1"/>
</dbReference>
<evidence type="ECO:0000256" key="1">
    <source>
        <dbReference type="ARBA" id="ARBA00022670"/>
    </source>
</evidence>
<feature type="compositionally biased region" description="Basic and acidic residues" evidence="2">
    <location>
        <begin position="141"/>
        <end position="152"/>
    </location>
</feature>
<dbReference type="Gramene" id="A08p08890.2_BraZ1">
    <property type="protein sequence ID" value="A08p08890.2_BraZ1.CDS"/>
    <property type="gene ID" value="A08g08890.2_BraZ1"/>
</dbReference>
<dbReference type="PANTHER" id="PTHR42648:SF28">
    <property type="entry name" value="TRANSPOSON-ENCODED PROTEIN WITH RIBONUCLEASE H-LIKE AND RETROVIRUS ZINC FINGER-LIKE DOMAINS"/>
    <property type="match status" value="1"/>
</dbReference>
<accession>A0A8D9HD43</accession>
<dbReference type="Proteomes" id="UP000694005">
    <property type="component" value="Chromosome A08"/>
</dbReference>
<sequence>MPTATVNKVFGLLLTLNPAYNGLIQHLLREDTLPDLEDVCAWIQKEQGSIGLFAKKGDLSLASQATQEEGSEAPQANKAAAAHGKFEERRFNGNCDHCKKHGHKKSQCWILHPHLKPAKFMKDREARANASDGTSGAGTSKGKEIEGREGGDGKSLVAYTGAPSNRGNNDQEYLRRADLDALIKLFKENGNTFGYSFGARARENHKDLTRTDRMHESLIDMVNQSRIANLARNDLAFKPSSILAHMASNHNIKPLVVDSGASHHMISDTSLIKNIVPMNGNVMIANGDRIPIRGIGSLKLFNKETKAFYMPEFTSNLLSVKKCATDLQCNVIFSPNDVKFQDIKSSKMIGKGVTKGELYLLEDLAPVSSYSCSFTSVSGSSLSKNALWHARLGHPHNKALKLMLPGVSFENNECEACILGKHCRTVFTKSTTVYEKCFDLIHSDVWTAPCLSRENHKYYVTFIDEKSKYTWSDNGGEYTGQAFKLHLSQHGIFHQTSCPYTPQQNGVAERKNMHLMEVAMSMMFQSNVPKKFWSDAVATACYLINRTPTLILQGQSPFEVLNQYKPSLEHIKIFGCLCFVMVPGEIRNKLEAKSSKAMFIGYSSSQKGYKCYDHNTRRVLVSREVKFVEEKGYYEEQIQEDLKDLTSDRAETLRIILEGLGINMNQGHQGGEKHYSSTGSSDFQP</sequence>
<dbReference type="EMBL" id="LS974624">
    <property type="protein sequence ID" value="CAG7897223.1"/>
    <property type="molecule type" value="Genomic_DNA"/>
</dbReference>
<dbReference type="InterPro" id="IPR054722">
    <property type="entry name" value="PolX-like_BBD"/>
</dbReference>
<dbReference type="AlphaFoldDB" id="A0A8D9HD43"/>
<feature type="domain" description="Integrase catalytic" evidence="3">
    <location>
        <begin position="472"/>
        <end position="565"/>
    </location>
</feature>
<dbReference type="PROSITE" id="PS50994">
    <property type="entry name" value="INTEGRASE"/>
    <property type="match status" value="1"/>
</dbReference>